<dbReference type="PROSITE" id="PS50088">
    <property type="entry name" value="ANK_REPEAT"/>
    <property type="match status" value="6"/>
</dbReference>
<organism evidence="6 7">
    <name type="scientific">Tolypocladium capitatum</name>
    <dbReference type="NCBI Taxonomy" id="45235"/>
    <lineage>
        <taxon>Eukaryota</taxon>
        <taxon>Fungi</taxon>
        <taxon>Dikarya</taxon>
        <taxon>Ascomycota</taxon>
        <taxon>Pezizomycotina</taxon>
        <taxon>Sordariomycetes</taxon>
        <taxon>Hypocreomycetidae</taxon>
        <taxon>Hypocreales</taxon>
        <taxon>Ophiocordycipitaceae</taxon>
        <taxon>Tolypocladium</taxon>
    </lineage>
</organism>
<feature type="repeat" description="ANK" evidence="3">
    <location>
        <begin position="1183"/>
        <end position="1215"/>
    </location>
</feature>
<dbReference type="SUPFAM" id="SSF48403">
    <property type="entry name" value="Ankyrin repeat"/>
    <property type="match status" value="1"/>
</dbReference>
<evidence type="ECO:0000313" key="6">
    <source>
        <dbReference type="EMBL" id="PNY28364.1"/>
    </source>
</evidence>
<proteinExistence type="predicted"/>
<evidence type="ECO:0000259" key="5">
    <source>
        <dbReference type="Pfam" id="PF24883"/>
    </source>
</evidence>
<keyword evidence="7" id="KW-1185">Reference proteome</keyword>
<accession>A0A2K3QLF4</accession>
<gene>
    <name evidence="6" type="ORF">TCAP_01706</name>
</gene>
<evidence type="ECO:0000256" key="1">
    <source>
        <dbReference type="ARBA" id="ARBA00022737"/>
    </source>
</evidence>
<evidence type="ECO:0000256" key="4">
    <source>
        <dbReference type="SAM" id="MobiDB-lite"/>
    </source>
</evidence>
<dbReference type="STRING" id="45235.A0A2K3QLF4"/>
<dbReference type="Pfam" id="PF24883">
    <property type="entry name" value="NPHP3_N"/>
    <property type="match status" value="1"/>
</dbReference>
<dbReference type="OrthoDB" id="4927284at2759"/>
<dbReference type="Gene3D" id="1.25.40.20">
    <property type="entry name" value="Ankyrin repeat-containing domain"/>
    <property type="match status" value="3"/>
</dbReference>
<dbReference type="SMART" id="SM00248">
    <property type="entry name" value="ANK"/>
    <property type="match status" value="11"/>
</dbReference>
<dbReference type="InterPro" id="IPR027417">
    <property type="entry name" value="P-loop_NTPase"/>
</dbReference>
<feature type="domain" description="Nephrocystin 3-like N-terminal" evidence="5">
    <location>
        <begin position="391"/>
        <end position="566"/>
    </location>
</feature>
<feature type="region of interest" description="Disordered" evidence="4">
    <location>
        <begin position="1"/>
        <end position="47"/>
    </location>
</feature>
<feature type="compositionally biased region" description="Polar residues" evidence="4">
    <location>
        <begin position="96"/>
        <end position="106"/>
    </location>
</feature>
<keyword evidence="2 3" id="KW-0040">ANK repeat</keyword>
<feature type="repeat" description="ANK" evidence="3">
    <location>
        <begin position="1216"/>
        <end position="1242"/>
    </location>
</feature>
<protein>
    <recommendedName>
        <fullName evidence="5">Nephrocystin 3-like N-terminal domain-containing protein</fullName>
    </recommendedName>
</protein>
<feature type="repeat" description="ANK" evidence="3">
    <location>
        <begin position="1080"/>
        <end position="1104"/>
    </location>
</feature>
<keyword evidence="1" id="KW-0677">Repeat</keyword>
<dbReference type="GO" id="GO:0000976">
    <property type="term" value="F:transcription cis-regulatory region binding"/>
    <property type="evidence" value="ECO:0007669"/>
    <property type="project" value="TreeGrafter"/>
</dbReference>
<feature type="compositionally biased region" description="Low complexity" evidence="4">
    <location>
        <begin position="30"/>
        <end position="43"/>
    </location>
</feature>
<dbReference type="InterPro" id="IPR036770">
    <property type="entry name" value="Ankyrin_rpt-contain_sf"/>
</dbReference>
<dbReference type="PANTHER" id="PTHR24193:SF121">
    <property type="entry name" value="ADA2A-CONTAINING COMPLEX COMPONENT 3, ISOFORM D"/>
    <property type="match status" value="1"/>
</dbReference>
<dbReference type="PROSITE" id="PS50297">
    <property type="entry name" value="ANK_REP_REGION"/>
    <property type="match status" value="6"/>
</dbReference>
<evidence type="ECO:0000313" key="7">
    <source>
        <dbReference type="Proteomes" id="UP000236621"/>
    </source>
</evidence>
<feature type="repeat" description="ANK" evidence="3">
    <location>
        <begin position="979"/>
        <end position="1003"/>
    </location>
</feature>
<dbReference type="SUPFAM" id="SSF52540">
    <property type="entry name" value="P-loop containing nucleoside triphosphate hydrolases"/>
    <property type="match status" value="1"/>
</dbReference>
<feature type="repeat" description="ANK" evidence="3">
    <location>
        <begin position="945"/>
        <end position="969"/>
    </location>
</feature>
<reference evidence="6 7" key="1">
    <citation type="submission" date="2017-08" db="EMBL/GenBank/DDBJ databases">
        <title>Harnessing the power of phylogenomics to disentangle the directionality and signatures of interkingdom host jumping in the parasitic fungal genus Tolypocladium.</title>
        <authorList>
            <person name="Quandt C.A."/>
            <person name="Patterson W."/>
            <person name="Spatafora J.W."/>
        </authorList>
    </citation>
    <scope>NUCLEOTIDE SEQUENCE [LARGE SCALE GENOMIC DNA]</scope>
    <source>
        <strain evidence="6 7">CBS 113982</strain>
    </source>
</reference>
<dbReference type="Proteomes" id="UP000236621">
    <property type="component" value="Unassembled WGS sequence"/>
</dbReference>
<dbReference type="EMBL" id="NRSZ01000274">
    <property type="protein sequence ID" value="PNY28364.1"/>
    <property type="molecule type" value="Genomic_DNA"/>
</dbReference>
<name>A0A2K3QLF4_9HYPO</name>
<feature type="repeat" description="ANK" evidence="3">
    <location>
        <begin position="1114"/>
        <end position="1146"/>
    </location>
</feature>
<sequence>MGKKKRFLPWPFRTRTPLETGSDHSETQRLVPSSGSSLPVPSSNGAEVLYDSTDVTVVCGLTGNRDSNRTTHVQSEAEQRRSPRSCQALQADPRTESTSEACSDQAIQPHRVPGKHNPPPRALWEEAADSLDPENRKKLDHLIKCKREDHAADPTPKRPGESSTTEDHWGPSVTDDVNMVLSRAERLREDNKEATWQPVVNKIVDKALKFKSLGDAAVKYDKSGFAALGWLVVSYGLRVAANVIEARKFVLDSSEVVTGYITRYAEYEKAFRGPQADQEFDRRLTDVYKAILLHVMALDNYLQKCNAGHLVDAVFNHRDRSISDTKAAIEKADKEVQDWLPIIKANGDNEKFSRVLQRPPEPQELVRDCLQSLAFIEMEDRSHGIDSAVEGTYEWLSRHEAYTSWAACDTGLLWIRGKPGSGKSTLLRYALNNVMTLANIGSTTLILSFFFHGRGAELQRTPLGFFRSLLHQVLIRAPETLSDLVTTFKRHRDNSGDKWQWHPRELLKHVKLALPKVLKSRSILLFVDALDECGEENAVDLVGEFKSLLQGLPSTGSQFGICFSCRHYPILDLDYGFEICLERENAQDISTYVQTQLSSQIASTIPASIRTTIQNGASGIFMWARLAIERILLLRRRGFSWKKIEAEIHTIPAGLDELYQELVHGMDEKPASLRLLQWICFATRSLSLNELRWAMVVDETCPHKSLQQCQEADDYISDSDMMEIRLKTLSRGLAETVPSSDTRVVQFIHQSAKDFFIDKGLMALYCDQNSTGADACNADLVAGTAHYRLSRSCIRYLAMEELAGPLFGSRDEIMSKFPLLHYATSSWVSHAKKSEERNVSQADLLDYFVWPSEAILQQWVLISSKIDPSSCTLPNGTSLVHIASQFQMTGLLQVLLQRADLADVDIDAKDENGQTPFSLAARSGYAAFKLLLDTGRVDIDAKDHRSQTPLFWAAANGQTATVKLLLDTGKVDIDAKNTSGVTPFSIAATNEHIAIVQLLLDTGNVDIDAEDASGQTPFSVAVAMTHISVAKLLLDTGKVDVNAKYNGRALLLSATCQRRIHIVKLLLDSGKVDVDTKDRYGWTPLFFAATIGCISLVELLLNTGKVNVDTKDTFGYTPLVWAVRNGHVDSVKLLLDGGADPKVKDPYSGQTLLLHAIEKRKDAIVKLLLDTGKADIDARDPVHGLTPLLWAVEHGKESIVQLLLSAAASTTSEDSNGQTPLILAIQKGYSGIVKLLLEHGADKECGWTALQQAGWNANQEVESLLLSAGAIAAPDFFGLEALFSQ</sequence>
<dbReference type="PANTHER" id="PTHR24193">
    <property type="entry name" value="ANKYRIN REPEAT PROTEIN"/>
    <property type="match status" value="1"/>
</dbReference>
<dbReference type="Gene3D" id="3.40.50.300">
    <property type="entry name" value="P-loop containing nucleotide triphosphate hydrolases"/>
    <property type="match status" value="1"/>
</dbReference>
<dbReference type="InterPro" id="IPR002110">
    <property type="entry name" value="Ankyrin_rpt"/>
</dbReference>
<evidence type="ECO:0000256" key="3">
    <source>
        <dbReference type="PROSITE-ProRule" id="PRU00023"/>
    </source>
</evidence>
<dbReference type="InterPro" id="IPR056884">
    <property type="entry name" value="NPHP3-like_N"/>
</dbReference>
<dbReference type="Pfam" id="PF12796">
    <property type="entry name" value="Ank_2"/>
    <property type="match status" value="3"/>
</dbReference>
<dbReference type="Pfam" id="PF00023">
    <property type="entry name" value="Ank"/>
    <property type="match status" value="1"/>
</dbReference>
<dbReference type="GO" id="GO:0045944">
    <property type="term" value="P:positive regulation of transcription by RNA polymerase II"/>
    <property type="evidence" value="ECO:0007669"/>
    <property type="project" value="TreeGrafter"/>
</dbReference>
<dbReference type="InterPro" id="IPR050663">
    <property type="entry name" value="Ankyrin-SOCS_Box"/>
</dbReference>
<dbReference type="GO" id="GO:0005634">
    <property type="term" value="C:nucleus"/>
    <property type="evidence" value="ECO:0007669"/>
    <property type="project" value="TreeGrafter"/>
</dbReference>
<feature type="region of interest" description="Disordered" evidence="4">
    <location>
        <begin position="61"/>
        <end position="174"/>
    </location>
</feature>
<comment type="caution">
    <text evidence="6">The sequence shown here is derived from an EMBL/GenBank/DDBJ whole genome shotgun (WGS) entry which is preliminary data.</text>
</comment>
<dbReference type="Pfam" id="PF13637">
    <property type="entry name" value="Ank_4"/>
    <property type="match status" value="1"/>
</dbReference>
<evidence type="ECO:0000256" key="2">
    <source>
        <dbReference type="ARBA" id="ARBA00023043"/>
    </source>
</evidence>
<feature type="compositionally biased region" description="Basic and acidic residues" evidence="4">
    <location>
        <begin position="133"/>
        <end position="169"/>
    </location>
</feature>